<keyword evidence="9" id="KW-0342">GTP-binding</keyword>
<evidence type="ECO:0000256" key="11">
    <source>
        <dbReference type="ARBA" id="ARBA00023239"/>
    </source>
</evidence>
<dbReference type="GO" id="GO:0061799">
    <property type="term" value="F:cyclic pyranopterin monophosphate synthase activity"/>
    <property type="evidence" value="ECO:0007669"/>
    <property type="project" value="TreeGrafter"/>
</dbReference>
<dbReference type="PANTHER" id="PTHR22960:SF0">
    <property type="entry name" value="MOLYBDENUM COFACTOR BIOSYNTHESIS PROTEIN 1"/>
    <property type="match status" value="1"/>
</dbReference>
<dbReference type="GO" id="GO:0061798">
    <property type="term" value="F:GTP 3',8'-cyclase activity"/>
    <property type="evidence" value="ECO:0007669"/>
    <property type="project" value="UniProtKB-EC"/>
</dbReference>
<evidence type="ECO:0000259" key="13">
    <source>
        <dbReference type="PROSITE" id="PS51918"/>
    </source>
</evidence>
<evidence type="ECO:0000256" key="9">
    <source>
        <dbReference type="ARBA" id="ARBA00023134"/>
    </source>
</evidence>
<keyword evidence="11" id="KW-0456">Lyase</keyword>
<dbReference type="Proteomes" id="UP000236893">
    <property type="component" value="Unassembled WGS sequence"/>
</dbReference>
<dbReference type="InterPro" id="IPR010505">
    <property type="entry name" value="MoaA_twitch"/>
</dbReference>
<keyword evidence="6" id="KW-0547">Nucleotide-binding</keyword>
<keyword evidence="15" id="KW-1185">Reference proteome</keyword>
<keyword evidence="3" id="KW-0004">4Fe-4S</keyword>
<dbReference type="SFLD" id="SFLDG01383">
    <property type="entry name" value="cyclic_pyranopterin_phosphate"/>
    <property type="match status" value="1"/>
</dbReference>
<dbReference type="InterPro" id="IPR006638">
    <property type="entry name" value="Elp3/MiaA/NifB-like_rSAM"/>
</dbReference>
<keyword evidence="7" id="KW-0408">Iron</keyword>
<keyword evidence="5" id="KW-0479">Metal-binding</keyword>
<accession>A0A2S5A012</accession>
<dbReference type="Pfam" id="PF06463">
    <property type="entry name" value="Mob_synth_C"/>
    <property type="match status" value="1"/>
</dbReference>
<comment type="cofactor">
    <cofactor evidence="1">
        <name>[4Fe-4S] cluster</name>
        <dbReference type="ChEBI" id="CHEBI:49883"/>
    </cofactor>
</comment>
<dbReference type="PROSITE" id="PS51918">
    <property type="entry name" value="RADICAL_SAM"/>
    <property type="match status" value="1"/>
</dbReference>
<evidence type="ECO:0000256" key="2">
    <source>
        <dbReference type="ARBA" id="ARBA00012167"/>
    </source>
</evidence>
<name>A0A2S5A012_9SPHI</name>
<dbReference type="GO" id="GO:0005525">
    <property type="term" value="F:GTP binding"/>
    <property type="evidence" value="ECO:0007669"/>
    <property type="project" value="UniProtKB-KW"/>
</dbReference>
<dbReference type="SFLD" id="SFLDS00029">
    <property type="entry name" value="Radical_SAM"/>
    <property type="match status" value="1"/>
</dbReference>
<organism evidence="14 15">
    <name type="scientific">Solitalea longa</name>
    <dbReference type="NCBI Taxonomy" id="2079460"/>
    <lineage>
        <taxon>Bacteria</taxon>
        <taxon>Pseudomonadati</taxon>
        <taxon>Bacteroidota</taxon>
        <taxon>Sphingobacteriia</taxon>
        <taxon>Sphingobacteriales</taxon>
        <taxon>Sphingobacteriaceae</taxon>
        <taxon>Solitalea</taxon>
    </lineage>
</organism>
<dbReference type="CDD" id="cd21117">
    <property type="entry name" value="Twitch_MoaA"/>
    <property type="match status" value="1"/>
</dbReference>
<dbReference type="InterPro" id="IPR040064">
    <property type="entry name" value="MoaA-like"/>
</dbReference>
<dbReference type="InterPro" id="IPR050105">
    <property type="entry name" value="MoCo_biosynth_MoaA/MoaC"/>
</dbReference>
<dbReference type="SUPFAM" id="SSF102114">
    <property type="entry name" value="Radical SAM enzymes"/>
    <property type="match status" value="1"/>
</dbReference>
<sequence>MLIDKFGREINYLRLAITDRCNLRCSYCMPEHQHFLNREELLSFEEILFLTDSLSKAGINKVRITGGEPFVRKDTAYLIREISKIERINQLSITTNGVLTNQYLNELQDANVSGVNLSLDTLNPKKFFALTKRDEFDSVQRSFHSLINHGFNLKLNVVVMNHFNTDEIYDFIELSRNHPISIRFIEEMPFNGQGNDYSGITWNYTTILNHIEQHYKLVKLPEQANAISFSYRVEGFAGTIGIIPAYSRSLCGSCNRLRVTPTGGLKLCLYGKDVLNVRDLIRSGISEQNLISTIQNVVLNKPINGFEAEKQNDLPIHESMSMIGG</sequence>
<keyword evidence="4" id="KW-0949">S-adenosyl-L-methionine</keyword>
<dbReference type="GO" id="GO:0051539">
    <property type="term" value="F:4 iron, 4 sulfur cluster binding"/>
    <property type="evidence" value="ECO:0007669"/>
    <property type="project" value="UniProtKB-KW"/>
</dbReference>
<dbReference type="SFLD" id="SFLDG01067">
    <property type="entry name" value="SPASM/twitch_domain_containing"/>
    <property type="match status" value="1"/>
</dbReference>
<dbReference type="Pfam" id="PF04055">
    <property type="entry name" value="Radical_SAM"/>
    <property type="match status" value="1"/>
</dbReference>
<dbReference type="InterPro" id="IPR013785">
    <property type="entry name" value="Aldolase_TIM"/>
</dbReference>
<comment type="caution">
    <text evidence="14">The sequence shown here is derived from an EMBL/GenBank/DDBJ whole genome shotgun (WGS) entry which is preliminary data.</text>
</comment>
<dbReference type="InterPro" id="IPR007197">
    <property type="entry name" value="rSAM"/>
</dbReference>
<dbReference type="Gene3D" id="3.20.20.70">
    <property type="entry name" value="Aldolase class I"/>
    <property type="match status" value="1"/>
</dbReference>
<evidence type="ECO:0000313" key="15">
    <source>
        <dbReference type="Proteomes" id="UP000236893"/>
    </source>
</evidence>
<evidence type="ECO:0000256" key="5">
    <source>
        <dbReference type="ARBA" id="ARBA00022723"/>
    </source>
</evidence>
<comment type="catalytic activity">
    <reaction evidence="12">
        <text>GTP + AH2 + S-adenosyl-L-methionine = (8S)-3',8-cyclo-7,8-dihydroguanosine 5'-triphosphate + 5'-deoxyadenosine + L-methionine + A + H(+)</text>
        <dbReference type="Rhea" id="RHEA:49576"/>
        <dbReference type="ChEBI" id="CHEBI:13193"/>
        <dbReference type="ChEBI" id="CHEBI:15378"/>
        <dbReference type="ChEBI" id="CHEBI:17319"/>
        <dbReference type="ChEBI" id="CHEBI:17499"/>
        <dbReference type="ChEBI" id="CHEBI:37565"/>
        <dbReference type="ChEBI" id="CHEBI:57844"/>
        <dbReference type="ChEBI" id="CHEBI:59789"/>
        <dbReference type="ChEBI" id="CHEBI:131766"/>
        <dbReference type="EC" id="4.1.99.22"/>
    </reaction>
</comment>
<dbReference type="RefSeq" id="WP_103790068.1">
    <property type="nucleotide sequence ID" value="NZ_PQVF01000011.1"/>
</dbReference>
<feature type="domain" description="Radical SAM core" evidence="13">
    <location>
        <begin position="5"/>
        <end position="230"/>
    </location>
</feature>
<dbReference type="GO" id="GO:0006777">
    <property type="term" value="P:Mo-molybdopterin cofactor biosynthetic process"/>
    <property type="evidence" value="ECO:0007669"/>
    <property type="project" value="UniProtKB-KW"/>
</dbReference>
<dbReference type="NCBIfam" id="TIGR02666">
    <property type="entry name" value="moaA"/>
    <property type="match status" value="1"/>
</dbReference>
<dbReference type="InterPro" id="IPR058240">
    <property type="entry name" value="rSAM_sf"/>
</dbReference>
<dbReference type="UniPathway" id="UPA00344"/>
<dbReference type="GO" id="GO:0046872">
    <property type="term" value="F:metal ion binding"/>
    <property type="evidence" value="ECO:0007669"/>
    <property type="project" value="UniProtKB-KW"/>
</dbReference>
<dbReference type="SFLD" id="SFLDG01386">
    <property type="entry name" value="main_SPASM_domain-containing"/>
    <property type="match status" value="1"/>
</dbReference>
<protein>
    <recommendedName>
        <fullName evidence="2">GTP 3',8-cyclase</fullName>
        <ecNumber evidence="2">4.1.99.22</ecNumber>
    </recommendedName>
</protein>
<dbReference type="AlphaFoldDB" id="A0A2S5A012"/>
<dbReference type="CDD" id="cd01335">
    <property type="entry name" value="Radical_SAM"/>
    <property type="match status" value="1"/>
</dbReference>
<evidence type="ECO:0000256" key="8">
    <source>
        <dbReference type="ARBA" id="ARBA00023014"/>
    </source>
</evidence>
<evidence type="ECO:0000256" key="12">
    <source>
        <dbReference type="ARBA" id="ARBA00048697"/>
    </source>
</evidence>
<evidence type="ECO:0000256" key="4">
    <source>
        <dbReference type="ARBA" id="ARBA00022691"/>
    </source>
</evidence>
<dbReference type="SMART" id="SM00729">
    <property type="entry name" value="Elp3"/>
    <property type="match status" value="1"/>
</dbReference>
<keyword evidence="8" id="KW-0411">Iron-sulfur</keyword>
<evidence type="ECO:0000256" key="3">
    <source>
        <dbReference type="ARBA" id="ARBA00022485"/>
    </source>
</evidence>
<dbReference type="EC" id="4.1.99.22" evidence="2"/>
<evidence type="ECO:0000256" key="7">
    <source>
        <dbReference type="ARBA" id="ARBA00023004"/>
    </source>
</evidence>
<dbReference type="PANTHER" id="PTHR22960">
    <property type="entry name" value="MOLYBDOPTERIN COFACTOR SYNTHESIS PROTEIN A"/>
    <property type="match status" value="1"/>
</dbReference>
<keyword evidence="10" id="KW-0501">Molybdenum cofactor biosynthesis</keyword>
<dbReference type="InterPro" id="IPR013483">
    <property type="entry name" value="MoaA"/>
</dbReference>
<evidence type="ECO:0000256" key="1">
    <source>
        <dbReference type="ARBA" id="ARBA00001966"/>
    </source>
</evidence>
<dbReference type="EMBL" id="PQVF01000011">
    <property type="protein sequence ID" value="POY35463.1"/>
    <property type="molecule type" value="Genomic_DNA"/>
</dbReference>
<evidence type="ECO:0000256" key="10">
    <source>
        <dbReference type="ARBA" id="ARBA00023150"/>
    </source>
</evidence>
<gene>
    <name evidence="14" type="primary">moaA</name>
    <name evidence="14" type="ORF">C3K47_15495</name>
</gene>
<dbReference type="OrthoDB" id="9763993at2"/>
<evidence type="ECO:0000256" key="6">
    <source>
        <dbReference type="ARBA" id="ARBA00022741"/>
    </source>
</evidence>
<dbReference type="InterPro" id="IPR000385">
    <property type="entry name" value="MoaA_NifB_PqqE_Fe-S-bd_CS"/>
</dbReference>
<dbReference type="PROSITE" id="PS01305">
    <property type="entry name" value="MOAA_NIFB_PQQE"/>
    <property type="match status" value="1"/>
</dbReference>
<evidence type="ECO:0000313" key="14">
    <source>
        <dbReference type="EMBL" id="POY35463.1"/>
    </source>
</evidence>
<reference evidence="14 15" key="1">
    <citation type="submission" date="2018-01" db="EMBL/GenBank/DDBJ databases">
        <authorList>
            <person name="Gaut B.S."/>
            <person name="Morton B.R."/>
            <person name="Clegg M.T."/>
            <person name="Duvall M.R."/>
        </authorList>
    </citation>
    <scope>NUCLEOTIDE SEQUENCE [LARGE SCALE GENOMIC DNA]</scope>
    <source>
        <strain evidence="14 15">HR-AV</strain>
    </source>
</reference>
<proteinExistence type="predicted"/>